<evidence type="ECO:0000259" key="8">
    <source>
        <dbReference type="Pfam" id="PF18158"/>
    </source>
</evidence>
<keyword evidence="5 9" id="KW-0560">Oxidoreductase</keyword>
<feature type="domain" description="Acyl-CoA oxidase/dehydrogenase middle" evidence="7">
    <location>
        <begin position="191"/>
        <end position="288"/>
    </location>
</feature>
<evidence type="ECO:0000259" key="6">
    <source>
        <dbReference type="Pfam" id="PF00441"/>
    </source>
</evidence>
<accession>A0AAE9XUG2</accession>
<dbReference type="InterPro" id="IPR009075">
    <property type="entry name" value="AcylCo_DH/oxidase_C"/>
</dbReference>
<evidence type="ECO:0000256" key="5">
    <source>
        <dbReference type="RuleBase" id="RU362125"/>
    </source>
</evidence>
<dbReference type="InterPro" id="IPR006091">
    <property type="entry name" value="Acyl-CoA_Oxase/DH_mid-dom"/>
</dbReference>
<dbReference type="AlphaFoldDB" id="A0AAE9XUG2"/>
<keyword evidence="3 5" id="KW-0285">Flavoprotein</keyword>
<dbReference type="GO" id="GO:0008470">
    <property type="term" value="F:3-methylbutanoyl-CoA dehydrogenase activity"/>
    <property type="evidence" value="ECO:0007669"/>
    <property type="project" value="UniProtKB-EC"/>
</dbReference>
<evidence type="ECO:0000313" key="9">
    <source>
        <dbReference type="EMBL" id="WCL52944.1"/>
    </source>
</evidence>
<sequence>MALGSAFETHEVFNQTPLYDGINLYTSDAALMAAVKAEGADWAGDRLTAFGAELGRAELFDEGERANRFLPELKGHDSRGHRQDLVEFHPSYHRFMGISKREHIHCGAFDGLASDARPKASGVGVARAARHYMMSQVEAGHICPITMTHAAIPAIAQEPSLAATWLPKILSPSYDPALKPMTEKSGVTIGMGMTEKQGGTDVRANTSVARPTGARGPGEAYLVTGHKWFMSAPMCDAFLVLAQAEGGLSVFLMPRFRADGSLNGLRFQRLKNKLGNKSNASSEVEFHDAEAYLIGEEGRGIRNIMTMAHYTRLDCALGSAGLMRQAFSRAIHHAAHRQVFQKRLVDQPMMTGVLADLALEVDAATHLALRLAGAFERHDNEAEQAFARLMTPVAKYWITKRGPVLGYEAMECLGGNGYVEDGINARIYRELPVNSIWEGTGSVMCLDVFRVMTREPDAVAATLAVLEAAAGRDRYYDALLDSLKDRIASHSLGERDGRWLTESLALLTSAAILMERAAAPVAEGYLVNRLAPRATPASFGILSSGTDARAILEASVPTFLS</sequence>
<dbReference type="NCBIfam" id="NF008594">
    <property type="entry name" value="PRK11561.1"/>
    <property type="match status" value="1"/>
</dbReference>
<keyword evidence="10" id="KW-1185">Reference proteome</keyword>
<feature type="domain" description="Acyl-CoA dehydrogenase/oxidase C-terminal" evidence="6">
    <location>
        <begin position="298"/>
        <end position="452"/>
    </location>
</feature>
<dbReference type="EC" id="1.3.8.4" evidence="9"/>
<dbReference type="SUPFAM" id="SSF56645">
    <property type="entry name" value="Acyl-CoA dehydrogenase NM domain-like"/>
    <property type="match status" value="1"/>
</dbReference>
<comment type="cofactor">
    <cofactor evidence="1 5">
        <name>FAD</name>
        <dbReference type="ChEBI" id="CHEBI:57692"/>
    </cofactor>
</comment>
<dbReference type="KEGG" id="gso:PH603_10380"/>
<dbReference type="Gene3D" id="1.20.140.10">
    <property type="entry name" value="Butyryl-CoA Dehydrogenase, subunit A, domain 3"/>
    <property type="match status" value="1"/>
</dbReference>
<protein>
    <submittedName>
        <fullName evidence="9">Isovaleryl-CoA dehydrogenase</fullName>
        <ecNumber evidence="9">1.3.8.4</ecNumber>
    </submittedName>
</protein>
<dbReference type="Pfam" id="PF00441">
    <property type="entry name" value="Acyl-CoA_dh_1"/>
    <property type="match status" value="1"/>
</dbReference>
<dbReference type="Pfam" id="PF18158">
    <property type="entry name" value="AidB_N"/>
    <property type="match status" value="1"/>
</dbReference>
<evidence type="ECO:0000256" key="4">
    <source>
        <dbReference type="ARBA" id="ARBA00022827"/>
    </source>
</evidence>
<dbReference type="InterPro" id="IPR009100">
    <property type="entry name" value="AcylCoA_DH/oxidase_NM_dom_sf"/>
</dbReference>
<evidence type="ECO:0000313" key="10">
    <source>
        <dbReference type="Proteomes" id="UP001217500"/>
    </source>
</evidence>
<dbReference type="InterPro" id="IPR041504">
    <property type="entry name" value="AidB_N"/>
</dbReference>
<dbReference type="Proteomes" id="UP001217500">
    <property type="component" value="Chromosome"/>
</dbReference>
<dbReference type="PROSITE" id="PS00073">
    <property type="entry name" value="ACYL_COA_DH_2"/>
    <property type="match status" value="1"/>
</dbReference>
<dbReference type="SUPFAM" id="SSF47203">
    <property type="entry name" value="Acyl-CoA dehydrogenase C-terminal domain-like"/>
    <property type="match status" value="1"/>
</dbReference>
<name>A0AAE9XUG2_9PROT</name>
<organism evidence="9 10">
    <name type="scientific">Gimibacter soli</name>
    <dbReference type="NCBI Taxonomy" id="3024400"/>
    <lineage>
        <taxon>Bacteria</taxon>
        <taxon>Pseudomonadati</taxon>
        <taxon>Pseudomonadota</taxon>
        <taxon>Alphaproteobacteria</taxon>
        <taxon>Kordiimonadales</taxon>
        <taxon>Temperatibacteraceae</taxon>
        <taxon>Gimibacter</taxon>
    </lineage>
</organism>
<dbReference type="InterPro" id="IPR052904">
    <property type="entry name" value="Acyl-CoA_dehydrogenase-like"/>
</dbReference>
<evidence type="ECO:0000256" key="1">
    <source>
        <dbReference type="ARBA" id="ARBA00001974"/>
    </source>
</evidence>
<dbReference type="Pfam" id="PF02770">
    <property type="entry name" value="Acyl-CoA_dh_M"/>
    <property type="match status" value="1"/>
</dbReference>
<dbReference type="InterPro" id="IPR006089">
    <property type="entry name" value="Acyl-CoA_DH_CS"/>
</dbReference>
<feature type="domain" description="Adaptive response protein AidB N-terminal" evidence="8">
    <location>
        <begin position="14"/>
        <end position="176"/>
    </location>
</feature>
<proteinExistence type="inferred from homology"/>
<evidence type="ECO:0000259" key="7">
    <source>
        <dbReference type="Pfam" id="PF02770"/>
    </source>
</evidence>
<comment type="similarity">
    <text evidence="2 5">Belongs to the acyl-CoA dehydrogenase family.</text>
</comment>
<gene>
    <name evidence="9" type="ORF">PH603_10380</name>
</gene>
<keyword evidence="4 5" id="KW-0274">FAD</keyword>
<evidence type="ECO:0000256" key="3">
    <source>
        <dbReference type="ARBA" id="ARBA00022630"/>
    </source>
</evidence>
<dbReference type="InterPro" id="IPR036250">
    <property type="entry name" value="AcylCo_DH-like_C"/>
</dbReference>
<dbReference type="Gene3D" id="6.10.250.600">
    <property type="match status" value="1"/>
</dbReference>
<dbReference type="PANTHER" id="PTHR42707">
    <property type="entry name" value="ACYL-COA DEHYDROGENASE"/>
    <property type="match status" value="1"/>
</dbReference>
<dbReference type="Gene3D" id="2.40.110.20">
    <property type="match status" value="1"/>
</dbReference>
<evidence type="ECO:0000256" key="2">
    <source>
        <dbReference type="ARBA" id="ARBA00009347"/>
    </source>
</evidence>
<dbReference type="RefSeq" id="WP_289502456.1">
    <property type="nucleotide sequence ID" value="NZ_CP116805.1"/>
</dbReference>
<dbReference type="PANTHER" id="PTHR42707:SF3">
    <property type="entry name" value="ACYL-COA DEHYDROGENASE AIDB-RELATED"/>
    <property type="match status" value="1"/>
</dbReference>
<reference evidence="9" key="1">
    <citation type="submission" date="2023-01" db="EMBL/GenBank/DDBJ databases">
        <title>The genome sequence of Kordiimonadaceae bacterium 6D33.</title>
        <authorList>
            <person name="Liu Y."/>
        </authorList>
    </citation>
    <scope>NUCLEOTIDE SEQUENCE</scope>
    <source>
        <strain evidence="9">6D33</strain>
    </source>
</reference>
<dbReference type="EMBL" id="CP116805">
    <property type="protein sequence ID" value="WCL52944.1"/>
    <property type="molecule type" value="Genomic_DNA"/>
</dbReference>